<keyword evidence="2" id="KW-0732">Signal</keyword>
<reference evidence="3 4" key="1">
    <citation type="journal article" date="2015" name="Int. J. Syst. Evol. Microbiol.">
        <title>Nitrosospira lacus sp. nov., a psychrotolerant, ammonia-oxidizing bacterium from sandy lake sediment.</title>
        <authorList>
            <person name="Urakawa H."/>
            <person name="Garcia J.C."/>
            <person name="Nielsen J.L."/>
            <person name="Le V.Q."/>
            <person name="Kozlowski J.A."/>
            <person name="Stein L.Y."/>
            <person name="Lim C.K."/>
            <person name="Pommerening-Roser A."/>
            <person name="Martens-Habbena W."/>
            <person name="Stahl D.A."/>
            <person name="Klotz M.G."/>
        </authorList>
    </citation>
    <scope>NUCLEOTIDE SEQUENCE [LARGE SCALE GENOMIC DNA]</scope>
    <source>
        <strain evidence="3 4">APG3</strain>
    </source>
</reference>
<feature type="compositionally biased region" description="Pro residues" evidence="1">
    <location>
        <begin position="157"/>
        <end position="172"/>
    </location>
</feature>
<feature type="chain" id="PRO_5010875521" evidence="2">
    <location>
        <begin position="21"/>
        <end position="172"/>
    </location>
</feature>
<dbReference type="OrthoDB" id="5573966at2"/>
<accession>A0A1W6SPQ1</accession>
<protein>
    <submittedName>
        <fullName evidence="3">Glycine zipper family protein</fullName>
    </submittedName>
</protein>
<evidence type="ECO:0000256" key="1">
    <source>
        <dbReference type="SAM" id="MobiDB-lite"/>
    </source>
</evidence>
<dbReference type="PROSITE" id="PS51257">
    <property type="entry name" value="PROKAR_LIPOPROTEIN"/>
    <property type="match status" value="1"/>
</dbReference>
<proteinExistence type="predicted"/>
<evidence type="ECO:0000313" key="4">
    <source>
        <dbReference type="Proteomes" id="UP000012179"/>
    </source>
</evidence>
<organism evidence="3 4">
    <name type="scientific">Nitrosospira lacus</name>
    <dbReference type="NCBI Taxonomy" id="1288494"/>
    <lineage>
        <taxon>Bacteria</taxon>
        <taxon>Pseudomonadati</taxon>
        <taxon>Pseudomonadota</taxon>
        <taxon>Betaproteobacteria</taxon>
        <taxon>Nitrosomonadales</taxon>
        <taxon>Nitrosomonadaceae</taxon>
        <taxon>Nitrosospira</taxon>
    </lineage>
</organism>
<gene>
    <name evidence="3" type="ORF">EBAPG3_008305</name>
</gene>
<keyword evidence="4" id="KW-1185">Reference proteome</keyword>
<dbReference type="AlphaFoldDB" id="A0A1W6SPQ1"/>
<dbReference type="Proteomes" id="UP000012179">
    <property type="component" value="Chromosome"/>
</dbReference>
<dbReference type="eggNOG" id="ENOG5032S0D">
    <property type="taxonomic scope" value="Bacteria"/>
</dbReference>
<feature type="region of interest" description="Disordered" evidence="1">
    <location>
        <begin position="148"/>
        <end position="172"/>
    </location>
</feature>
<dbReference type="EMBL" id="CP021106">
    <property type="protein sequence ID" value="ARO87769.1"/>
    <property type="molecule type" value="Genomic_DNA"/>
</dbReference>
<sequence>MLKNYGSFSLLPVFFLAACASIPSGPSMMVLPGSSKTFDQFRGDDAYCKQYASEQVGGTTPNQAAVSSGAGTAAIGTGLGAAAGAAFGGGTGAAIGAGSGLLVGGLMGTNTARSSGYVAQQRYDMGYIQCMYAKGHRVPVSGQIVDNYRGQAYGGNTPPPPPSGNPPPPPPQ</sequence>
<feature type="signal peptide" evidence="2">
    <location>
        <begin position="1"/>
        <end position="20"/>
    </location>
</feature>
<dbReference type="KEGG" id="nlc:EBAPG3_008305"/>
<name>A0A1W6SPQ1_9PROT</name>
<evidence type="ECO:0000256" key="2">
    <source>
        <dbReference type="SAM" id="SignalP"/>
    </source>
</evidence>
<dbReference type="RefSeq" id="WP_004176502.1">
    <property type="nucleotide sequence ID" value="NZ_CP021106.3"/>
</dbReference>
<evidence type="ECO:0000313" key="3">
    <source>
        <dbReference type="EMBL" id="ARO87769.1"/>
    </source>
</evidence>